<dbReference type="InterPro" id="IPR013211">
    <property type="entry name" value="LVIVD"/>
</dbReference>
<feature type="chain" id="PRO_5047296102" description="LVIVD repeat-containing protein" evidence="1">
    <location>
        <begin position="20"/>
        <end position="246"/>
    </location>
</feature>
<sequence>MTNKLVIILVLALCCFACEEGGDLFSGETSGQAGSLARFAVSGDHLYVVDDNDLKFFDITDPTNPESKGDVNIGFGIETIFPRGNNLFIGSRTGMHIYDISTPTNPSKLSVYRHVTACDPVVVQDNYAYVTIRDGVDCRFGANLLDVVDISDLVNPRVVASYPMYNPHGLSIDGSSLFVCEGEQGLRTIDASDPLNLIFKEEVTGFHGYDVITNNGNLIVIGNDGLYQYDYSNAEKIAFLSKITVQ</sequence>
<evidence type="ECO:0000256" key="1">
    <source>
        <dbReference type="SAM" id="SignalP"/>
    </source>
</evidence>
<dbReference type="Pfam" id="PF08309">
    <property type="entry name" value="LVIVD"/>
    <property type="match status" value="4"/>
</dbReference>
<comment type="caution">
    <text evidence="2">The sequence shown here is derived from an EMBL/GenBank/DDBJ whole genome shotgun (WGS) entry which is preliminary data.</text>
</comment>
<feature type="signal peptide" evidence="1">
    <location>
        <begin position="1"/>
        <end position="19"/>
    </location>
</feature>
<dbReference type="EMBL" id="JAUJEB010000008">
    <property type="protein sequence ID" value="MDN5216311.1"/>
    <property type="molecule type" value="Genomic_DNA"/>
</dbReference>
<keyword evidence="1" id="KW-0732">Signal</keyword>
<keyword evidence="3" id="KW-1185">Reference proteome</keyword>
<organism evidence="2 3">
    <name type="scientific">Agaribacillus aureus</name>
    <dbReference type="NCBI Taxonomy" id="3051825"/>
    <lineage>
        <taxon>Bacteria</taxon>
        <taxon>Pseudomonadati</taxon>
        <taxon>Bacteroidota</taxon>
        <taxon>Cytophagia</taxon>
        <taxon>Cytophagales</taxon>
        <taxon>Splendidivirgaceae</taxon>
        <taxon>Agaribacillus</taxon>
    </lineage>
</organism>
<evidence type="ECO:0000313" key="2">
    <source>
        <dbReference type="EMBL" id="MDN5216311.1"/>
    </source>
</evidence>
<dbReference type="Proteomes" id="UP001172083">
    <property type="component" value="Unassembled WGS sequence"/>
</dbReference>
<protein>
    <recommendedName>
        <fullName evidence="4">LVIVD repeat-containing protein</fullName>
    </recommendedName>
</protein>
<dbReference type="RefSeq" id="WP_346761649.1">
    <property type="nucleotide sequence ID" value="NZ_JAUJEB010000008.1"/>
</dbReference>
<gene>
    <name evidence="2" type="ORF">QQ020_29860</name>
</gene>
<proteinExistence type="predicted"/>
<name>A0ABT8LH13_9BACT</name>
<evidence type="ECO:0008006" key="4">
    <source>
        <dbReference type="Google" id="ProtNLM"/>
    </source>
</evidence>
<evidence type="ECO:0000313" key="3">
    <source>
        <dbReference type="Proteomes" id="UP001172083"/>
    </source>
</evidence>
<accession>A0ABT8LH13</accession>
<reference evidence="2" key="1">
    <citation type="submission" date="2023-06" db="EMBL/GenBank/DDBJ databases">
        <title>Genomic of Agaribacillus aureum.</title>
        <authorList>
            <person name="Wang G."/>
        </authorList>
    </citation>
    <scope>NUCLEOTIDE SEQUENCE</scope>
    <source>
        <strain evidence="2">BMA12</strain>
    </source>
</reference>
<dbReference type="SUPFAM" id="SSF63825">
    <property type="entry name" value="YWTD domain"/>
    <property type="match status" value="1"/>
</dbReference>